<evidence type="ECO:0000259" key="3">
    <source>
        <dbReference type="PROSITE" id="PS50111"/>
    </source>
</evidence>
<dbReference type="PROSITE" id="PS50111">
    <property type="entry name" value="CHEMOTAXIS_TRANSDUC_2"/>
    <property type="match status" value="1"/>
</dbReference>
<dbReference type="PANTHER" id="PTHR32089:SF112">
    <property type="entry name" value="LYSOZYME-LIKE PROTEIN-RELATED"/>
    <property type="match status" value="1"/>
</dbReference>
<dbReference type="Gene3D" id="6.10.250.3200">
    <property type="match status" value="1"/>
</dbReference>
<organism evidence="4 5">
    <name type="scientific">Paenibacillus abyssi</name>
    <dbReference type="NCBI Taxonomy" id="1340531"/>
    <lineage>
        <taxon>Bacteria</taxon>
        <taxon>Bacillati</taxon>
        <taxon>Bacillota</taxon>
        <taxon>Bacilli</taxon>
        <taxon>Bacillales</taxon>
        <taxon>Paenibacillaceae</taxon>
        <taxon>Paenibacillus</taxon>
    </lineage>
</organism>
<sequence>MIKADTQKIGKITGLINELAAQTNLLALNAAIEAARAFAEHAHSAFALIDTSVANVVDRVYDVTGAIRDIADQRDRCVDGFG</sequence>
<dbReference type="EMBL" id="BMGR01000012">
    <property type="protein sequence ID" value="GGG14991.1"/>
    <property type="molecule type" value="Genomic_DNA"/>
</dbReference>
<evidence type="ECO:0000256" key="2">
    <source>
        <dbReference type="PROSITE-ProRule" id="PRU00284"/>
    </source>
</evidence>
<dbReference type="PANTHER" id="PTHR32089">
    <property type="entry name" value="METHYL-ACCEPTING CHEMOTAXIS PROTEIN MCPB"/>
    <property type="match status" value="1"/>
</dbReference>
<accession>A0A917LDX3</accession>
<proteinExistence type="predicted"/>
<keyword evidence="1 2" id="KW-0807">Transducer</keyword>
<comment type="caution">
    <text evidence="4">The sequence shown here is derived from an EMBL/GenBank/DDBJ whole genome shotgun (WGS) entry which is preliminary data.</text>
</comment>
<dbReference type="InterPro" id="IPR004089">
    <property type="entry name" value="MCPsignal_dom"/>
</dbReference>
<dbReference type="Pfam" id="PF00015">
    <property type="entry name" value="MCPsignal"/>
    <property type="match status" value="1"/>
</dbReference>
<reference evidence="4" key="1">
    <citation type="journal article" date="2014" name="Int. J. Syst. Evol. Microbiol.">
        <title>Complete genome sequence of Corynebacterium casei LMG S-19264T (=DSM 44701T), isolated from a smear-ripened cheese.</title>
        <authorList>
            <consortium name="US DOE Joint Genome Institute (JGI-PGF)"/>
            <person name="Walter F."/>
            <person name="Albersmeier A."/>
            <person name="Kalinowski J."/>
            <person name="Ruckert C."/>
        </authorList>
    </citation>
    <scope>NUCLEOTIDE SEQUENCE</scope>
    <source>
        <strain evidence="4">CGMCC 1.12987</strain>
    </source>
</reference>
<feature type="domain" description="Methyl-accepting transducer" evidence="3">
    <location>
        <begin position="1"/>
        <end position="70"/>
    </location>
</feature>
<name>A0A917LDX3_9BACL</name>
<dbReference type="GO" id="GO:0007165">
    <property type="term" value="P:signal transduction"/>
    <property type="evidence" value="ECO:0007669"/>
    <property type="project" value="UniProtKB-KW"/>
</dbReference>
<dbReference type="Proteomes" id="UP000644756">
    <property type="component" value="Unassembled WGS sequence"/>
</dbReference>
<dbReference type="RefSeq" id="WP_308422750.1">
    <property type="nucleotide sequence ID" value="NZ_BMGR01000012.1"/>
</dbReference>
<dbReference type="GO" id="GO:0016020">
    <property type="term" value="C:membrane"/>
    <property type="evidence" value="ECO:0007669"/>
    <property type="project" value="InterPro"/>
</dbReference>
<gene>
    <name evidence="4" type="ORF">GCM10010916_34910</name>
</gene>
<dbReference type="SUPFAM" id="SSF58104">
    <property type="entry name" value="Methyl-accepting chemotaxis protein (MCP) signaling domain"/>
    <property type="match status" value="1"/>
</dbReference>
<evidence type="ECO:0000313" key="5">
    <source>
        <dbReference type="Proteomes" id="UP000644756"/>
    </source>
</evidence>
<reference evidence="4" key="2">
    <citation type="submission" date="2020-09" db="EMBL/GenBank/DDBJ databases">
        <authorList>
            <person name="Sun Q."/>
            <person name="Zhou Y."/>
        </authorList>
    </citation>
    <scope>NUCLEOTIDE SEQUENCE</scope>
    <source>
        <strain evidence="4">CGMCC 1.12987</strain>
    </source>
</reference>
<keyword evidence="5" id="KW-1185">Reference proteome</keyword>
<evidence type="ECO:0000313" key="4">
    <source>
        <dbReference type="EMBL" id="GGG14991.1"/>
    </source>
</evidence>
<evidence type="ECO:0000256" key="1">
    <source>
        <dbReference type="ARBA" id="ARBA00023224"/>
    </source>
</evidence>
<dbReference type="AlphaFoldDB" id="A0A917LDX3"/>
<protein>
    <recommendedName>
        <fullName evidence="3">Methyl-accepting transducer domain-containing protein</fullName>
    </recommendedName>
</protein>